<comment type="caution">
    <text evidence="1">The sequence shown here is derived from an EMBL/GenBank/DDBJ whole genome shotgun (WGS) entry which is preliminary data.</text>
</comment>
<organism evidence="1 2">
    <name type="scientific">Anoxybacillus flavithermus</name>
    <dbReference type="NCBI Taxonomy" id="33934"/>
    <lineage>
        <taxon>Bacteria</taxon>
        <taxon>Bacillati</taxon>
        <taxon>Bacillota</taxon>
        <taxon>Bacilli</taxon>
        <taxon>Bacillales</taxon>
        <taxon>Anoxybacillaceae</taxon>
        <taxon>Anoxybacillus</taxon>
    </lineage>
</organism>
<gene>
    <name evidence="1" type="ORF">TAF16_1111</name>
</gene>
<dbReference type="EMBL" id="LUCQ01000071">
    <property type="protein sequence ID" value="OAO80348.1"/>
    <property type="molecule type" value="Genomic_DNA"/>
</dbReference>
<keyword evidence="2" id="KW-1185">Reference proteome</keyword>
<sequence>MEEINSQLALRVGYQIFKARSVFNAVTWWMFQKRDVAA</sequence>
<reference evidence="1 2" key="1">
    <citation type="submission" date="2016-03" db="EMBL/GenBank/DDBJ databases">
        <title>Spore heat resistance.</title>
        <authorList>
            <person name="Boekhorst J."/>
            <person name="Berendsen E.M."/>
            <person name="Wells-Bennik M.H."/>
            <person name="Kuipers O.P."/>
        </authorList>
    </citation>
    <scope>NUCLEOTIDE SEQUENCE [LARGE SCALE GENOMIC DNA]</scope>
    <source>
        <strain evidence="1 2">AF16</strain>
    </source>
</reference>
<proteinExistence type="predicted"/>
<protein>
    <submittedName>
        <fullName evidence="1">Uncharacterized protein</fullName>
    </submittedName>
</protein>
<dbReference type="PATRIC" id="fig|33934.6.peg.199"/>
<evidence type="ECO:0000313" key="2">
    <source>
        <dbReference type="Proteomes" id="UP000078336"/>
    </source>
</evidence>
<accession>A0A178TE01</accession>
<name>A0A178TE01_9BACL</name>
<dbReference type="Proteomes" id="UP000078336">
    <property type="component" value="Unassembled WGS sequence"/>
</dbReference>
<evidence type="ECO:0000313" key="1">
    <source>
        <dbReference type="EMBL" id="OAO80348.1"/>
    </source>
</evidence>
<dbReference type="AlphaFoldDB" id="A0A178TE01"/>